<protein>
    <submittedName>
        <fullName evidence="5">AraC family transcriptional regulator</fullName>
    </submittedName>
</protein>
<dbReference type="PANTHER" id="PTHR46796:SF6">
    <property type="entry name" value="ARAC SUBFAMILY"/>
    <property type="match status" value="1"/>
</dbReference>
<accession>A0A7W7ZN49</accession>
<dbReference type="InterPro" id="IPR050204">
    <property type="entry name" value="AraC_XylS_family_regulators"/>
</dbReference>
<dbReference type="EMBL" id="JACHIO010000003">
    <property type="protein sequence ID" value="MBB5062667.1"/>
    <property type="molecule type" value="Genomic_DNA"/>
</dbReference>
<reference evidence="5 6" key="1">
    <citation type="submission" date="2020-08" db="EMBL/GenBank/DDBJ databases">
        <title>Genomic Encyclopedia of Type Strains, Phase IV (KMG-V): Genome sequencing to study the core and pangenomes of soil and plant-associated prokaryotes.</title>
        <authorList>
            <person name="Whitman W."/>
        </authorList>
    </citation>
    <scope>NUCLEOTIDE SEQUENCE [LARGE SCALE GENOMIC DNA]</scope>
    <source>
        <strain evidence="5 6">X5P3</strain>
    </source>
</reference>
<dbReference type="SUPFAM" id="SSF46689">
    <property type="entry name" value="Homeodomain-like"/>
    <property type="match status" value="2"/>
</dbReference>
<comment type="caution">
    <text evidence="5">The sequence shown here is derived from an EMBL/GenBank/DDBJ whole genome shotgun (WGS) entry which is preliminary data.</text>
</comment>
<dbReference type="PROSITE" id="PS01124">
    <property type="entry name" value="HTH_ARAC_FAMILY_2"/>
    <property type="match status" value="1"/>
</dbReference>
<name>A0A7W7ZN49_9BACT</name>
<evidence type="ECO:0000256" key="3">
    <source>
        <dbReference type="ARBA" id="ARBA00023163"/>
    </source>
</evidence>
<gene>
    <name evidence="5" type="ORF">HDF15_000997</name>
</gene>
<keyword evidence="1" id="KW-0805">Transcription regulation</keyword>
<keyword evidence="3" id="KW-0804">Transcription</keyword>
<dbReference type="Pfam" id="PF12833">
    <property type="entry name" value="HTH_18"/>
    <property type="match status" value="1"/>
</dbReference>
<sequence>MSMLEPSQALLGNIKDKRADVTIAKITVKPGEWKTPASSNVSLALTLKPTAATKVKGNPQYLKPMPMGNISLCPLNDSRVFEFTTETAFAHITLSDALFAPLLQGSRVTRIELISRDILEDATLRKMAAVLLQQKRDCFQAGALFLDSMATALSSYLVSKYSTVSPLEAAVTGGLAPSTLRRCIDFIQANLSRSIRLDDLARESGLSTSHLVRSFRQSIGKSPYQYVLELRTQRAKSMMQEGHLGLTDIALSSGFANQHHLSRVFTKLVGITPSRYRAGLPE</sequence>
<evidence type="ECO:0000313" key="6">
    <source>
        <dbReference type="Proteomes" id="UP000584867"/>
    </source>
</evidence>
<dbReference type="InterPro" id="IPR018060">
    <property type="entry name" value="HTH_AraC"/>
</dbReference>
<dbReference type="InterPro" id="IPR009057">
    <property type="entry name" value="Homeodomain-like_sf"/>
</dbReference>
<evidence type="ECO:0000256" key="2">
    <source>
        <dbReference type="ARBA" id="ARBA00023125"/>
    </source>
</evidence>
<evidence type="ECO:0000259" key="4">
    <source>
        <dbReference type="PROSITE" id="PS01124"/>
    </source>
</evidence>
<dbReference type="RefSeq" id="WP_184253248.1">
    <property type="nucleotide sequence ID" value="NZ_JACHIO010000003.1"/>
</dbReference>
<dbReference type="Proteomes" id="UP000584867">
    <property type="component" value="Unassembled WGS sequence"/>
</dbReference>
<dbReference type="SMART" id="SM00342">
    <property type="entry name" value="HTH_ARAC"/>
    <property type="match status" value="1"/>
</dbReference>
<organism evidence="5 6">
    <name type="scientific">Granulicella mallensis</name>
    <dbReference type="NCBI Taxonomy" id="940614"/>
    <lineage>
        <taxon>Bacteria</taxon>
        <taxon>Pseudomonadati</taxon>
        <taxon>Acidobacteriota</taxon>
        <taxon>Terriglobia</taxon>
        <taxon>Terriglobales</taxon>
        <taxon>Acidobacteriaceae</taxon>
        <taxon>Granulicella</taxon>
    </lineage>
</organism>
<keyword evidence="2" id="KW-0238">DNA-binding</keyword>
<dbReference type="Gene3D" id="1.10.10.60">
    <property type="entry name" value="Homeodomain-like"/>
    <property type="match status" value="2"/>
</dbReference>
<dbReference type="AlphaFoldDB" id="A0A7W7ZN49"/>
<dbReference type="GO" id="GO:0003700">
    <property type="term" value="F:DNA-binding transcription factor activity"/>
    <property type="evidence" value="ECO:0007669"/>
    <property type="project" value="InterPro"/>
</dbReference>
<dbReference type="PANTHER" id="PTHR46796">
    <property type="entry name" value="HTH-TYPE TRANSCRIPTIONAL ACTIVATOR RHAS-RELATED"/>
    <property type="match status" value="1"/>
</dbReference>
<feature type="domain" description="HTH araC/xylS-type" evidence="4">
    <location>
        <begin position="181"/>
        <end position="279"/>
    </location>
</feature>
<evidence type="ECO:0000256" key="1">
    <source>
        <dbReference type="ARBA" id="ARBA00023015"/>
    </source>
</evidence>
<dbReference type="GO" id="GO:0043565">
    <property type="term" value="F:sequence-specific DNA binding"/>
    <property type="evidence" value="ECO:0007669"/>
    <property type="project" value="InterPro"/>
</dbReference>
<proteinExistence type="predicted"/>
<evidence type="ECO:0000313" key="5">
    <source>
        <dbReference type="EMBL" id="MBB5062667.1"/>
    </source>
</evidence>